<dbReference type="AlphaFoldDB" id="A0A381WCV7"/>
<dbReference type="PIRSF" id="PIRSF000090">
    <property type="entry name" value="Beta-ETF"/>
    <property type="match status" value="1"/>
</dbReference>
<name>A0A381WCV7_9ZZZZ</name>
<dbReference type="InterPro" id="IPR033948">
    <property type="entry name" value="ETF_beta_N"/>
</dbReference>
<dbReference type="CDD" id="cd01714">
    <property type="entry name" value="ETF_beta"/>
    <property type="match status" value="1"/>
</dbReference>
<proteinExistence type="predicted"/>
<dbReference type="InterPro" id="IPR014730">
    <property type="entry name" value="ETF_a/b_N"/>
</dbReference>
<dbReference type="SUPFAM" id="SSF52402">
    <property type="entry name" value="Adenine nucleotide alpha hydrolases-like"/>
    <property type="match status" value="1"/>
</dbReference>
<dbReference type="InterPro" id="IPR012255">
    <property type="entry name" value="ETF_b"/>
</dbReference>
<dbReference type="EMBL" id="UINC01011389">
    <property type="protein sequence ID" value="SVA50292.1"/>
    <property type="molecule type" value="Genomic_DNA"/>
</dbReference>
<evidence type="ECO:0000313" key="2">
    <source>
        <dbReference type="EMBL" id="SVA50292.1"/>
    </source>
</evidence>
<dbReference type="InterPro" id="IPR014729">
    <property type="entry name" value="Rossmann-like_a/b/a_fold"/>
</dbReference>
<dbReference type="Gene3D" id="3.40.50.620">
    <property type="entry name" value="HUPs"/>
    <property type="match status" value="1"/>
</dbReference>
<dbReference type="Pfam" id="PF01012">
    <property type="entry name" value="ETF"/>
    <property type="match status" value="1"/>
</dbReference>
<dbReference type="PANTHER" id="PTHR21294:SF17">
    <property type="entry name" value="PROTEIN FIXA"/>
    <property type="match status" value="1"/>
</dbReference>
<reference evidence="2" key="1">
    <citation type="submission" date="2018-05" db="EMBL/GenBank/DDBJ databases">
        <authorList>
            <person name="Lanie J.A."/>
            <person name="Ng W.-L."/>
            <person name="Kazmierczak K.M."/>
            <person name="Andrzejewski T.M."/>
            <person name="Davidsen T.M."/>
            <person name="Wayne K.J."/>
            <person name="Tettelin H."/>
            <person name="Glass J.I."/>
            <person name="Rusch D."/>
            <person name="Podicherti R."/>
            <person name="Tsui H.-C.T."/>
            <person name="Winkler M.E."/>
        </authorList>
    </citation>
    <scope>NUCLEOTIDE SEQUENCE</scope>
</reference>
<organism evidence="2">
    <name type="scientific">marine metagenome</name>
    <dbReference type="NCBI Taxonomy" id="408172"/>
    <lineage>
        <taxon>unclassified sequences</taxon>
        <taxon>metagenomes</taxon>
        <taxon>ecological metagenomes</taxon>
    </lineage>
</organism>
<gene>
    <name evidence="2" type="ORF">METZ01_LOCUS103146</name>
</gene>
<feature type="domain" description="Electron transfer flavoprotein alpha/beta-subunit N-terminal" evidence="1">
    <location>
        <begin position="27"/>
        <end position="218"/>
    </location>
</feature>
<dbReference type="SMART" id="SM00893">
    <property type="entry name" value="ETF"/>
    <property type="match status" value="1"/>
</dbReference>
<dbReference type="GO" id="GO:0009055">
    <property type="term" value="F:electron transfer activity"/>
    <property type="evidence" value="ECO:0007669"/>
    <property type="project" value="InterPro"/>
</dbReference>
<sequence length="267" mass="29096">MHIVVCIKAIPDPDIPITLFRVDENLKTVVSAVDLRYVMSPFDEQAIEGALRVREMFGEVRISLLCMGPESARAIVKKGLSLGADEAILLSDNAFEEADSYTTALTLATAIKKIGNVDLILGGRQAADTDAGVVCCGISELLCLPAVTFAKSLVVEENLARVERVLQNGVETIEMLLPAVVSITHELGPPRSPSLRETMRSANKPITIWTAADLDLKPSQVGREGARRVLKNLYVPESKMVCELMEGNTPEETASSLIRRLREDKLI</sequence>
<protein>
    <recommendedName>
        <fullName evidence="1">Electron transfer flavoprotein alpha/beta-subunit N-terminal domain-containing protein</fullName>
    </recommendedName>
</protein>
<evidence type="ECO:0000259" key="1">
    <source>
        <dbReference type="SMART" id="SM00893"/>
    </source>
</evidence>
<accession>A0A381WCV7</accession>
<dbReference type="PANTHER" id="PTHR21294">
    <property type="entry name" value="ELECTRON TRANSFER FLAVOPROTEIN BETA-SUBUNIT"/>
    <property type="match status" value="1"/>
</dbReference>